<evidence type="ECO:0000256" key="6">
    <source>
        <dbReference type="RuleBase" id="RU362062"/>
    </source>
</evidence>
<dbReference type="GO" id="GO:0030694">
    <property type="term" value="C:bacterial-type flagellum basal body, rod"/>
    <property type="evidence" value="ECO:0007669"/>
    <property type="project" value="UniProtKB-UniRule"/>
</dbReference>
<comment type="subcellular location">
    <subcellularLocation>
        <location evidence="1 6">Bacterial flagellum basal body</location>
    </subcellularLocation>
</comment>
<keyword evidence="9" id="KW-0966">Cell projection</keyword>
<dbReference type="EMBL" id="MAAO01000006">
    <property type="protein sequence ID" value="OUR96194.1"/>
    <property type="molecule type" value="Genomic_DNA"/>
</dbReference>
<evidence type="ECO:0000256" key="3">
    <source>
        <dbReference type="ARBA" id="ARBA00017941"/>
    </source>
</evidence>
<dbReference type="GO" id="GO:0071978">
    <property type="term" value="P:bacterial-type flagellum-dependent swarming motility"/>
    <property type="evidence" value="ECO:0007669"/>
    <property type="project" value="TreeGrafter"/>
</dbReference>
<dbReference type="Pfam" id="PF06429">
    <property type="entry name" value="Flg_bbr_C"/>
    <property type="match status" value="1"/>
</dbReference>
<dbReference type="PANTHER" id="PTHR30435:SF2">
    <property type="entry name" value="FLAGELLAR BASAL-BODY ROD PROTEIN FLGC"/>
    <property type="match status" value="1"/>
</dbReference>
<protein>
    <recommendedName>
        <fullName evidence="3 6">Flagellar basal-body rod protein FlgC</fullName>
    </recommendedName>
</protein>
<dbReference type="NCBIfam" id="TIGR01395">
    <property type="entry name" value="FlgC"/>
    <property type="match status" value="1"/>
</dbReference>
<dbReference type="InterPro" id="IPR019776">
    <property type="entry name" value="Flagellar_basal_body_rod_CS"/>
</dbReference>
<evidence type="ECO:0000313" key="9">
    <source>
        <dbReference type="EMBL" id="OUR96194.1"/>
    </source>
</evidence>
<comment type="subunit">
    <text evidence="5 6">The basal body constitutes a major portion of the flagellar organelle and consists of four rings (L,P,S, and M) mounted on a central rod. The rod consists of about 26 subunits of FlgG in the distal portion, and FlgB, FlgC and FlgF are thought to build up the proximal portion of the rod with about 6 subunits each.</text>
</comment>
<evidence type="ECO:0000259" key="8">
    <source>
        <dbReference type="Pfam" id="PF06429"/>
    </source>
</evidence>
<feature type="domain" description="Flagellar basal body rod protein N-terminal" evidence="7">
    <location>
        <begin position="8"/>
        <end position="34"/>
    </location>
</feature>
<dbReference type="InterPro" id="IPR006299">
    <property type="entry name" value="FlgC"/>
</dbReference>
<name>A0A1Y5F5X7_9BACT</name>
<dbReference type="InterPro" id="IPR001444">
    <property type="entry name" value="Flag_bb_rod_N"/>
</dbReference>
<organism evidence="9 10">
    <name type="scientific">Halobacteriovorax marinus</name>
    <dbReference type="NCBI Taxonomy" id="97084"/>
    <lineage>
        <taxon>Bacteria</taxon>
        <taxon>Pseudomonadati</taxon>
        <taxon>Bdellovibrionota</taxon>
        <taxon>Bacteriovoracia</taxon>
        <taxon>Bacteriovoracales</taxon>
        <taxon>Halobacteriovoraceae</taxon>
        <taxon>Halobacteriovorax</taxon>
    </lineage>
</organism>
<evidence type="ECO:0000259" key="7">
    <source>
        <dbReference type="Pfam" id="PF00460"/>
    </source>
</evidence>
<evidence type="ECO:0000256" key="4">
    <source>
        <dbReference type="ARBA" id="ARBA00023143"/>
    </source>
</evidence>
<gene>
    <name evidence="9" type="ORF">A9Q84_07490</name>
</gene>
<keyword evidence="9" id="KW-0282">Flagellum</keyword>
<keyword evidence="9" id="KW-0969">Cilium</keyword>
<dbReference type="PROSITE" id="PS00588">
    <property type="entry name" value="FLAGELLA_BB_ROD"/>
    <property type="match status" value="1"/>
</dbReference>
<evidence type="ECO:0000256" key="1">
    <source>
        <dbReference type="ARBA" id="ARBA00004117"/>
    </source>
</evidence>
<reference evidence="10" key="1">
    <citation type="journal article" date="2017" name="Proc. Natl. Acad. Sci. U.S.A.">
        <title>Simulation of Deepwater Horizon oil plume reveals substrate specialization within a complex community of hydrocarbon-degraders.</title>
        <authorList>
            <person name="Hu P."/>
            <person name="Dubinsky E.A."/>
            <person name="Probst A.J."/>
            <person name="Wang J."/>
            <person name="Sieber C.M.K."/>
            <person name="Tom L.M."/>
            <person name="Gardinali P."/>
            <person name="Banfield J.F."/>
            <person name="Atlas R.M."/>
            <person name="Andersen G.L."/>
        </authorList>
    </citation>
    <scope>NUCLEOTIDE SEQUENCE [LARGE SCALE GENOMIC DNA]</scope>
</reference>
<dbReference type="AlphaFoldDB" id="A0A1Y5F5X7"/>
<accession>A0A1Y5F5X7</accession>
<dbReference type="Pfam" id="PF00460">
    <property type="entry name" value="Flg_bb_rod"/>
    <property type="match status" value="1"/>
</dbReference>
<sequence>MDLLTSLKISASGLAANKKRMAAISSNIANAETTRTAEGGPYRRKEVVFGSEPARETFSEILEGEIDVNAQTVQATEVISTNRPPILKYEPNHPDANEQGYVAKPNINVMEEMANMISASRSYEANINAMNTTKNMAMKALEIGRN</sequence>
<dbReference type="InterPro" id="IPR010930">
    <property type="entry name" value="Flg_bb/hook_C_dom"/>
</dbReference>
<comment type="caution">
    <text evidence="9">The sequence shown here is derived from an EMBL/GenBank/DDBJ whole genome shotgun (WGS) entry which is preliminary data.</text>
</comment>
<comment type="similarity">
    <text evidence="2">Belongs to the flagella basal body rod proteins family.</text>
</comment>
<proteinExistence type="inferred from homology"/>
<dbReference type="PANTHER" id="PTHR30435">
    <property type="entry name" value="FLAGELLAR PROTEIN"/>
    <property type="match status" value="1"/>
</dbReference>
<keyword evidence="4 6" id="KW-0975">Bacterial flagellum</keyword>
<dbReference type="Proteomes" id="UP000196531">
    <property type="component" value="Unassembled WGS sequence"/>
</dbReference>
<evidence type="ECO:0000256" key="2">
    <source>
        <dbReference type="ARBA" id="ARBA00009677"/>
    </source>
</evidence>
<evidence type="ECO:0000313" key="10">
    <source>
        <dbReference type="Proteomes" id="UP000196531"/>
    </source>
</evidence>
<evidence type="ECO:0000256" key="5">
    <source>
        <dbReference type="ARBA" id="ARBA00025933"/>
    </source>
</evidence>
<feature type="domain" description="Flagellar basal-body/hook protein C-terminal" evidence="8">
    <location>
        <begin position="99"/>
        <end position="142"/>
    </location>
</feature>